<organism evidence="1 2">
    <name type="scientific">Intoshia linei</name>
    <dbReference type="NCBI Taxonomy" id="1819745"/>
    <lineage>
        <taxon>Eukaryota</taxon>
        <taxon>Metazoa</taxon>
        <taxon>Spiralia</taxon>
        <taxon>Lophotrochozoa</taxon>
        <taxon>Mesozoa</taxon>
        <taxon>Orthonectida</taxon>
        <taxon>Rhopaluridae</taxon>
        <taxon>Intoshia</taxon>
    </lineage>
</organism>
<dbReference type="EMBL" id="LWCA01000937">
    <property type="protein sequence ID" value="OAF66420.1"/>
    <property type="molecule type" value="Genomic_DNA"/>
</dbReference>
<accession>A0A177AX38</accession>
<evidence type="ECO:0000313" key="1">
    <source>
        <dbReference type="EMBL" id="OAF66420.1"/>
    </source>
</evidence>
<evidence type="ECO:0008006" key="3">
    <source>
        <dbReference type="Google" id="ProtNLM"/>
    </source>
</evidence>
<proteinExistence type="predicted"/>
<dbReference type="Proteomes" id="UP000078046">
    <property type="component" value="Unassembled WGS sequence"/>
</dbReference>
<evidence type="ECO:0000313" key="2">
    <source>
        <dbReference type="Proteomes" id="UP000078046"/>
    </source>
</evidence>
<name>A0A177AX38_9BILA</name>
<dbReference type="InterPro" id="IPR011333">
    <property type="entry name" value="SKP1/BTB/POZ_sf"/>
</dbReference>
<gene>
    <name evidence="1" type="ORF">A3Q56_05806</name>
</gene>
<dbReference type="AlphaFoldDB" id="A0A177AX38"/>
<dbReference type="OrthoDB" id="409824at2759"/>
<sequence length="95" mass="10597">MNSKPLKIFARVGELPLVSSVILLLKAICPPAEPIDDSNVLILLPLIEEYQMTSLKKQCEKHLLTVDPSLKNLITAQTYHCSNLMIKLNFVAPLL</sequence>
<dbReference type="Gene3D" id="3.30.710.10">
    <property type="entry name" value="Potassium Channel Kv1.1, Chain A"/>
    <property type="match status" value="1"/>
</dbReference>
<keyword evidence="2" id="KW-1185">Reference proteome</keyword>
<comment type="caution">
    <text evidence="1">The sequence shown here is derived from an EMBL/GenBank/DDBJ whole genome shotgun (WGS) entry which is preliminary data.</text>
</comment>
<protein>
    <recommendedName>
        <fullName evidence="3">BTB domain-containing protein</fullName>
    </recommendedName>
</protein>
<reference evidence="1 2" key="1">
    <citation type="submission" date="2016-04" db="EMBL/GenBank/DDBJ databases">
        <title>The genome of Intoshia linei affirms orthonectids as highly simplified spiralians.</title>
        <authorList>
            <person name="Mikhailov K.V."/>
            <person name="Slusarev G.S."/>
            <person name="Nikitin M.A."/>
            <person name="Logacheva M.D."/>
            <person name="Penin A."/>
            <person name="Aleoshin V."/>
            <person name="Panchin Y.V."/>
        </authorList>
    </citation>
    <scope>NUCLEOTIDE SEQUENCE [LARGE SCALE GENOMIC DNA]</scope>
    <source>
        <strain evidence="1">Intl2013</strain>
        <tissue evidence="1">Whole animal</tissue>
    </source>
</reference>